<evidence type="ECO:0000259" key="1">
    <source>
        <dbReference type="Pfam" id="PF13614"/>
    </source>
</evidence>
<dbReference type="PANTHER" id="PTHR43384">
    <property type="entry name" value="SEPTUM SITE-DETERMINING PROTEIN MIND HOMOLOG, CHLOROPLASTIC-RELATED"/>
    <property type="match status" value="1"/>
</dbReference>
<dbReference type="Pfam" id="PF13614">
    <property type="entry name" value="AAA_31"/>
    <property type="match status" value="1"/>
</dbReference>
<dbReference type="EMBL" id="CVRB01000001">
    <property type="protein sequence ID" value="CRK81538.1"/>
    <property type="molecule type" value="Genomic_DNA"/>
</dbReference>
<evidence type="ECO:0000313" key="3">
    <source>
        <dbReference type="Proteomes" id="UP000199087"/>
    </source>
</evidence>
<dbReference type="GO" id="GO:0051782">
    <property type="term" value="P:negative regulation of cell division"/>
    <property type="evidence" value="ECO:0007669"/>
    <property type="project" value="TreeGrafter"/>
</dbReference>
<organism evidence="2 3">
    <name type="scientific">Neobacillus massiliamazoniensis</name>
    <dbReference type="NCBI Taxonomy" id="1499688"/>
    <lineage>
        <taxon>Bacteria</taxon>
        <taxon>Bacillati</taxon>
        <taxon>Bacillota</taxon>
        <taxon>Bacilli</taxon>
        <taxon>Bacillales</taxon>
        <taxon>Bacillaceae</taxon>
        <taxon>Neobacillus</taxon>
    </lineage>
</organism>
<dbReference type="PANTHER" id="PTHR43384:SF13">
    <property type="entry name" value="SLR0110 PROTEIN"/>
    <property type="match status" value="1"/>
</dbReference>
<dbReference type="GO" id="GO:0005829">
    <property type="term" value="C:cytosol"/>
    <property type="evidence" value="ECO:0007669"/>
    <property type="project" value="TreeGrafter"/>
</dbReference>
<dbReference type="STRING" id="1499688.BN000_01445"/>
<dbReference type="GO" id="GO:0016887">
    <property type="term" value="F:ATP hydrolysis activity"/>
    <property type="evidence" value="ECO:0007669"/>
    <property type="project" value="TreeGrafter"/>
</dbReference>
<dbReference type="AlphaFoldDB" id="A0A0U1NUV9"/>
<dbReference type="OrthoDB" id="9794577at2"/>
<dbReference type="SUPFAM" id="SSF52540">
    <property type="entry name" value="P-loop containing nucleoside triphosphate hydrolases"/>
    <property type="match status" value="1"/>
</dbReference>
<evidence type="ECO:0000313" key="2">
    <source>
        <dbReference type="EMBL" id="CRK81538.1"/>
    </source>
</evidence>
<dbReference type="RefSeq" id="WP_090632718.1">
    <property type="nucleotide sequence ID" value="NZ_CVRB01000001.1"/>
</dbReference>
<name>A0A0U1NUV9_9BACI</name>
<dbReference type="GO" id="GO:0005524">
    <property type="term" value="F:ATP binding"/>
    <property type="evidence" value="ECO:0007669"/>
    <property type="project" value="TreeGrafter"/>
</dbReference>
<dbReference type="InterPro" id="IPR025669">
    <property type="entry name" value="AAA_dom"/>
</dbReference>
<dbReference type="InterPro" id="IPR027417">
    <property type="entry name" value="P-loop_NTPase"/>
</dbReference>
<dbReference type="Gene3D" id="3.40.50.300">
    <property type="entry name" value="P-loop containing nucleotide triphosphate hydrolases"/>
    <property type="match status" value="1"/>
</dbReference>
<dbReference type="GO" id="GO:0009898">
    <property type="term" value="C:cytoplasmic side of plasma membrane"/>
    <property type="evidence" value="ECO:0007669"/>
    <property type="project" value="TreeGrafter"/>
</dbReference>
<protein>
    <submittedName>
        <fullName evidence="2">Sporulation initiation inhibitor protein</fullName>
    </submittedName>
</protein>
<reference evidence="3" key="1">
    <citation type="submission" date="2015-05" db="EMBL/GenBank/DDBJ databases">
        <authorList>
            <person name="Urmite Genomes"/>
        </authorList>
    </citation>
    <scope>NUCLEOTIDE SEQUENCE [LARGE SCALE GENOMIC DNA]</scope>
    <source>
        <strain evidence="3">LF1</strain>
    </source>
</reference>
<gene>
    <name evidence="2" type="primary">soj</name>
    <name evidence="2" type="ORF">BN000_01445</name>
</gene>
<accession>A0A0U1NUV9</accession>
<proteinExistence type="predicted"/>
<feature type="domain" description="AAA" evidence="1">
    <location>
        <begin position="137"/>
        <end position="305"/>
    </location>
</feature>
<keyword evidence="3" id="KW-1185">Reference proteome</keyword>
<dbReference type="InterPro" id="IPR050625">
    <property type="entry name" value="ParA/MinD_ATPase"/>
</dbReference>
<sequence length="403" mass="45673">MNVNWVYFSDTNTPPGEIKTLLEKKQSHLTVTNQIDNLHSRLIKNDQSVLFIKSHILYNVFDLCQEIAVLYPHVYIILIVPDNMENLKKAMLMGASDTLRSSYTTEELSEAIVHAKKYMQHRSRKDNGSINLIKEKSKVIAVSNPKGGVGRTIVTVNLAVAFAKLGKKVAVIDGNLQFGEVAMYYNVKPKRTIYEWVKEGYGRANYAINQYMTTVEGDVSILAAPIRPEFFEGISEDHIKAAIEEAKKLFDVVLIDLPVHLSEIHLRCLDLSDDILLLTQNEISVLRLSQLYLDTLETIKLKDRAKLILNRFVKGQGLDLKKIEEILGMDVYYTLPDQANVASSSIKTGQPFILSNSRSHLGKAVLKLSEKLFDQKTDEVKKIKKEKRWSLLGKRGENRNVTI</sequence>
<dbReference type="Proteomes" id="UP000199087">
    <property type="component" value="Unassembled WGS sequence"/>
</dbReference>